<dbReference type="EMBL" id="JACBKZ010000002">
    <property type="protein sequence ID" value="KAF5958752.1"/>
    <property type="molecule type" value="Genomic_DNA"/>
</dbReference>
<dbReference type="InterPro" id="IPR010409">
    <property type="entry name" value="GAGA-bd_tscrpt_act"/>
</dbReference>
<reference evidence="9 10" key="2">
    <citation type="submission" date="2020-07" db="EMBL/GenBank/DDBJ databases">
        <title>Genome assembly of wild tea tree DASZ reveals pedigree and selection history of tea varieties.</title>
        <authorList>
            <person name="Zhang W."/>
        </authorList>
    </citation>
    <scope>NUCLEOTIDE SEQUENCE [LARGE SCALE GENOMIC DNA]</scope>
    <source>
        <strain evidence="10">cv. G240</strain>
        <tissue evidence="9">Leaf</tissue>
    </source>
</reference>
<dbReference type="GO" id="GO:0043565">
    <property type="term" value="F:sequence-specific DNA binding"/>
    <property type="evidence" value="ECO:0007669"/>
    <property type="project" value="TreeGrafter"/>
</dbReference>
<dbReference type="PROSITE" id="PS51257">
    <property type="entry name" value="PROKAR_LIPOPROTEIN"/>
    <property type="match status" value="1"/>
</dbReference>
<dbReference type="Proteomes" id="UP000593564">
    <property type="component" value="Unassembled WGS sequence"/>
</dbReference>
<gene>
    <name evidence="9" type="ORF">HYC85_005977</name>
</gene>
<evidence type="ECO:0000313" key="9">
    <source>
        <dbReference type="EMBL" id="KAF5958752.1"/>
    </source>
</evidence>
<dbReference type="AlphaFoldDB" id="A0A7J7I108"/>
<feature type="compositionally biased region" description="Basic residues" evidence="8">
    <location>
        <begin position="230"/>
        <end position="241"/>
    </location>
</feature>
<dbReference type="Pfam" id="PF06217">
    <property type="entry name" value="GAGA_bind"/>
    <property type="match status" value="1"/>
</dbReference>
<evidence type="ECO:0000256" key="4">
    <source>
        <dbReference type="ARBA" id="ARBA00023125"/>
    </source>
</evidence>
<comment type="function">
    <text evidence="7">Transcriptional regulator that specifically binds to GA-rich elements (GAGA-repeats) present in regulatory sequences of genes involved in developmental processes.</text>
</comment>
<keyword evidence="3 7" id="KW-0805">Transcription regulation</keyword>
<evidence type="ECO:0000256" key="1">
    <source>
        <dbReference type="ARBA" id="ARBA00004123"/>
    </source>
</evidence>
<feature type="compositionally biased region" description="Polar residues" evidence="8">
    <location>
        <begin position="200"/>
        <end position="210"/>
    </location>
</feature>
<dbReference type="GO" id="GO:0005634">
    <property type="term" value="C:nucleus"/>
    <property type="evidence" value="ECO:0007669"/>
    <property type="project" value="UniProtKB-SubCell"/>
</dbReference>
<protein>
    <recommendedName>
        <fullName evidence="7">GAGA-binding transcriptional activator</fullName>
    </recommendedName>
</protein>
<evidence type="ECO:0000256" key="5">
    <source>
        <dbReference type="ARBA" id="ARBA00023163"/>
    </source>
</evidence>
<accession>A0A7J7I108</accession>
<dbReference type="SMART" id="SM01226">
    <property type="entry name" value="GAGA_bind"/>
    <property type="match status" value="1"/>
</dbReference>
<keyword evidence="4 7" id="KW-0238">DNA-binding</keyword>
<dbReference type="GO" id="GO:0009723">
    <property type="term" value="P:response to ethylene"/>
    <property type="evidence" value="ECO:0007669"/>
    <property type="project" value="TreeGrafter"/>
</dbReference>
<organism evidence="9 10">
    <name type="scientific">Camellia sinensis</name>
    <name type="common">Tea plant</name>
    <name type="synonym">Thea sinensis</name>
    <dbReference type="NCBI Taxonomy" id="4442"/>
    <lineage>
        <taxon>Eukaryota</taxon>
        <taxon>Viridiplantae</taxon>
        <taxon>Streptophyta</taxon>
        <taxon>Embryophyta</taxon>
        <taxon>Tracheophyta</taxon>
        <taxon>Spermatophyta</taxon>
        <taxon>Magnoliopsida</taxon>
        <taxon>eudicotyledons</taxon>
        <taxon>Gunneridae</taxon>
        <taxon>Pentapetalae</taxon>
        <taxon>asterids</taxon>
        <taxon>Ericales</taxon>
        <taxon>Theaceae</taxon>
        <taxon>Camellia</taxon>
    </lineage>
</organism>
<evidence type="ECO:0000256" key="6">
    <source>
        <dbReference type="ARBA" id="ARBA00023242"/>
    </source>
</evidence>
<feature type="region of interest" description="Disordered" evidence="8">
    <location>
        <begin position="192"/>
        <end position="266"/>
    </location>
</feature>
<evidence type="ECO:0000313" key="10">
    <source>
        <dbReference type="Proteomes" id="UP000593564"/>
    </source>
</evidence>
<proteinExistence type="inferred from homology"/>
<comment type="similarity">
    <text evidence="2 7">Belongs to the BBR/BPC family.</text>
</comment>
<keyword evidence="10" id="KW-1185">Reference proteome</keyword>
<evidence type="ECO:0000256" key="2">
    <source>
        <dbReference type="ARBA" id="ARBA00007911"/>
    </source>
</evidence>
<evidence type="ECO:0000256" key="8">
    <source>
        <dbReference type="SAM" id="MobiDB-lite"/>
    </source>
</evidence>
<evidence type="ECO:0000256" key="3">
    <source>
        <dbReference type="ARBA" id="ARBA00023015"/>
    </source>
</evidence>
<keyword evidence="6 7" id="KW-0539">Nucleus</keyword>
<reference evidence="10" key="1">
    <citation type="journal article" date="2020" name="Nat. Commun.">
        <title>Genome assembly of wild tea tree DASZ reveals pedigree and selection history of tea varieties.</title>
        <authorList>
            <person name="Zhang W."/>
            <person name="Zhang Y."/>
            <person name="Qiu H."/>
            <person name="Guo Y."/>
            <person name="Wan H."/>
            <person name="Zhang X."/>
            <person name="Scossa F."/>
            <person name="Alseekh S."/>
            <person name="Zhang Q."/>
            <person name="Wang P."/>
            <person name="Xu L."/>
            <person name="Schmidt M.H."/>
            <person name="Jia X."/>
            <person name="Li D."/>
            <person name="Zhu A."/>
            <person name="Guo F."/>
            <person name="Chen W."/>
            <person name="Ni D."/>
            <person name="Usadel B."/>
            <person name="Fernie A.R."/>
            <person name="Wen W."/>
        </authorList>
    </citation>
    <scope>NUCLEOTIDE SEQUENCE [LARGE SCALE GENOMIC DNA]</scope>
    <source>
        <strain evidence="10">cv. G240</strain>
    </source>
</reference>
<comment type="subcellular location">
    <subcellularLocation>
        <location evidence="1 7">Nucleus</location>
    </subcellularLocation>
</comment>
<dbReference type="PANTHER" id="PTHR31421:SF8">
    <property type="entry name" value="GAGA-BINDING TRANSCRIPTIONAL ACTIVATOR"/>
    <property type="match status" value="1"/>
</dbReference>
<dbReference type="PANTHER" id="PTHR31421">
    <property type="entry name" value="PROTEIN BASIC PENTACYSTEINE3"/>
    <property type="match status" value="1"/>
</dbReference>
<dbReference type="GO" id="GO:0003700">
    <property type="term" value="F:DNA-binding transcription factor activity"/>
    <property type="evidence" value="ECO:0007669"/>
    <property type="project" value="UniProtKB-UniRule"/>
</dbReference>
<comment type="caution">
    <text evidence="9">The sequence shown here is derived from an EMBL/GenBank/DDBJ whole genome shotgun (WGS) entry which is preliminary data.</text>
</comment>
<evidence type="ECO:0000256" key="7">
    <source>
        <dbReference type="RuleBase" id="RU367160"/>
    </source>
</evidence>
<name>A0A7J7I108_CAMSI</name>
<keyword evidence="5 7" id="KW-0804">Transcription</keyword>
<sequence length="387" mass="43771">MRTTTHIIHLLPLPTLFSCRERDWGATRRAFVDSSKPRFAGRGFHCCRNRHIGGWISSVAHYPRWYDPALLIVLTEILFLACMMENNLTIKTYMAIMAERDAAIRERNMALDERRRAFAERDMAMLQRDAAIAERNSAIDDRDKALSALQFRESSMNENNISPDSPENEIGHGAKNIYHHQQMHSIHQLDETGYDPREIPTSNPYQSTGVSCEAAKPRKVKQTKETKATSTKKSKSPRKGKRGQEDFSQVIGDTSNGWKNEPELGGNSDDLEGDLMVWKDNLGLNQVNFDESTMPIPVCSCTGVPQPCYKWGNGGWQSACCTTTMSMYPLPQMSNKRHARVGGRKMSGNVFAKLLNRLADEGYDLSTPLDLKDHWAKHGTNRYSTLK</sequence>